<dbReference type="AlphaFoldDB" id="V5FNC5"/>
<name>V5FNC5_BYSSN</name>
<organism evidence="2 3">
    <name type="scientific">Byssochlamys spectabilis (strain No. 5 / NBRC 109023)</name>
    <name type="common">Paecilomyces variotii</name>
    <dbReference type="NCBI Taxonomy" id="1356009"/>
    <lineage>
        <taxon>Eukaryota</taxon>
        <taxon>Fungi</taxon>
        <taxon>Dikarya</taxon>
        <taxon>Ascomycota</taxon>
        <taxon>Pezizomycotina</taxon>
        <taxon>Eurotiomycetes</taxon>
        <taxon>Eurotiomycetidae</taxon>
        <taxon>Eurotiales</taxon>
        <taxon>Thermoascaceae</taxon>
        <taxon>Paecilomyces</taxon>
    </lineage>
</organism>
<gene>
    <name evidence="2" type="ORF">PVAR5_8219</name>
</gene>
<keyword evidence="3" id="KW-1185">Reference proteome</keyword>
<comment type="caution">
    <text evidence="2">The sequence shown here is derived from an EMBL/GenBank/DDBJ whole genome shotgun (WGS) entry which is preliminary data.</text>
</comment>
<dbReference type="InterPro" id="IPR036396">
    <property type="entry name" value="Cyt_P450_sf"/>
</dbReference>
<comment type="cofactor">
    <cofactor evidence="1">
        <name>heme</name>
        <dbReference type="ChEBI" id="CHEBI:30413"/>
    </cofactor>
</comment>
<keyword evidence="2" id="KW-0560">Oxidoreductase</keyword>
<proteinExistence type="predicted"/>
<dbReference type="InterPro" id="IPR050121">
    <property type="entry name" value="Cytochrome_P450_monoxygenase"/>
</dbReference>
<dbReference type="CDD" id="cd11061">
    <property type="entry name" value="CYP67-like"/>
    <property type="match status" value="1"/>
</dbReference>
<dbReference type="GO" id="GO:0020037">
    <property type="term" value="F:heme binding"/>
    <property type="evidence" value="ECO:0007669"/>
    <property type="project" value="InterPro"/>
</dbReference>
<dbReference type="GO" id="GO:0004497">
    <property type="term" value="F:monooxygenase activity"/>
    <property type="evidence" value="ECO:0007669"/>
    <property type="project" value="UniProtKB-KW"/>
</dbReference>
<dbReference type="HOGENOM" id="CLU_001570_14_10_1"/>
<evidence type="ECO:0000313" key="2">
    <source>
        <dbReference type="EMBL" id="GAD99504.1"/>
    </source>
</evidence>
<sequence length="357" mass="40041">MTTYTPRVRSKVDSFISQLRARVGQPVNITEWSMFLTFDVMGVVGFSKDFHQLEDAKEHSVIKGVHDQMATIGLLSQVPWFLYLLGSIPGLTGTYRSFMEYCARQVNEKKALWEKTESQDPVDIISWLLKAVKDKDSSAPPSDGALQDDGRVVIIAGSDTTGATLANAFYFLTTNQHIYKQLQRDLDTLFSDVGDSFTYEQVRNIPYVEAIIHETLRLKPAVPSGPPRVTPPGGLQVDEVWIPGDVNILVPPYILQRDDRNFVAADKFMPERWLVENKKRMILNDQAFFPFQIGPYGCVGKQLAYMNLRLAIVLVALNFDLGLAPGEDGVEFDKGAKDTFTLTLSPLQVIFNERAKA</sequence>
<dbReference type="GO" id="GO:0005506">
    <property type="term" value="F:iron ion binding"/>
    <property type="evidence" value="ECO:0007669"/>
    <property type="project" value="InterPro"/>
</dbReference>
<keyword evidence="2" id="KW-0503">Monooxygenase</keyword>
<dbReference type="PRINTS" id="PR00463">
    <property type="entry name" value="EP450I"/>
</dbReference>
<dbReference type="eggNOG" id="KOG0158">
    <property type="taxonomic scope" value="Eukaryota"/>
</dbReference>
<dbReference type="Gene3D" id="1.10.630.10">
    <property type="entry name" value="Cytochrome P450"/>
    <property type="match status" value="1"/>
</dbReference>
<dbReference type="PRINTS" id="PR00385">
    <property type="entry name" value="P450"/>
</dbReference>
<dbReference type="SUPFAM" id="SSF48264">
    <property type="entry name" value="Cytochrome P450"/>
    <property type="match status" value="1"/>
</dbReference>
<accession>V5FNC5</accession>
<feature type="binding site" description="axial binding residue" evidence="1">
    <location>
        <position position="298"/>
    </location>
    <ligand>
        <name>heme</name>
        <dbReference type="ChEBI" id="CHEBI:30413"/>
    </ligand>
    <ligandPart>
        <name>Fe</name>
        <dbReference type="ChEBI" id="CHEBI:18248"/>
    </ligandPart>
</feature>
<dbReference type="InParanoid" id="V5FNC5"/>
<dbReference type="EMBL" id="BAUL01000299">
    <property type="protein sequence ID" value="GAD99504.1"/>
    <property type="molecule type" value="Genomic_DNA"/>
</dbReference>
<dbReference type="OrthoDB" id="6692864at2759"/>
<dbReference type="InterPro" id="IPR002401">
    <property type="entry name" value="Cyt_P450_E_grp-I"/>
</dbReference>
<keyword evidence="1" id="KW-0349">Heme</keyword>
<evidence type="ECO:0000256" key="1">
    <source>
        <dbReference type="PIRSR" id="PIRSR602401-1"/>
    </source>
</evidence>
<dbReference type="GO" id="GO:0016705">
    <property type="term" value="F:oxidoreductase activity, acting on paired donors, with incorporation or reduction of molecular oxygen"/>
    <property type="evidence" value="ECO:0007669"/>
    <property type="project" value="InterPro"/>
</dbReference>
<dbReference type="Proteomes" id="UP000018001">
    <property type="component" value="Unassembled WGS sequence"/>
</dbReference>
<protein>
    <submittedName>
        <fullName evidence="2">Benzoate 4-monooxygenase cytochrome P450, putative</fullName>
    </submittedName>
</protein>
<dbReference type="PANTHER" id="PTHR24305:SF78">
    <property type="entry name" value="P450, PUTATIVE (EUROFUNG)-RELATED"/>
    <property type="match status" value="1"/>
</dbReference>
<keyword evidence="1" id="KW-0479">Metal-binding</keyword>
<dbReference type="InterPro" id="IPR001128">
    <property type="entry name" value="Cyt_P450"/>
</dbReference>
<keyword evidence="1" id="KW-0408">Iron</keyword>
<evidence type="ECO:0000313" key="3">
    <source>
        <dbReference type="Proteomes" id="UP000018001"/>
    </source>
</evidence>
<reference evidence="3" key="1">
    <citation type="journal article" date="2014" name="Genome Announc.">
        <title>Draft genome sequence of the formaldehyde-resistant fungus Byssochlamys spectabilis No. 5 (anamorph Paecilomyces variotii No. 5) (NBRC109023).</title>
        <authorList>
            <person name="Oka T."/>
            <person name="Ekino K."/>
            <person name="Fukuda K."/>
            <person name="Nomura Y."/>
        </authorList>
    </citation>
    <scope>NUCLEOTIDE SEQUENCE [LARGE SCALE GENOMIC DNA]</scope>
    <source>
        <strain evidence="3">No. 5 / NBRC 109023</strain>
    </source>
</reference>
<dbReference type="PANTHER" id="PTHR24305">
    <property type="entry name" value="CYTOCHROME P450"/>
    <property type="match status" value="1"/>
</dbReference>
<dbReference type="Pfam" id="PF00067">
    <property type="entry name" value="p450"/>
    <property type="match status" value="1"/>
</dbReference>